<evidence type="ECO:0000256" key="4">
    <source>
        <dbReference type="ARBA" id="ARBA00022989"/>
    </source>
</evidence>
<dbReference type="InterPro" id="IPR013525">
    <property type="entry name" value="ABC2_TM"/>
</dbReference>
<dbReference type="RefSeq" id="WP_345193083.1">
    <property type="nucleotide sequence ID" value="NZ_BAABFL010000016.1"/>
</dbReference>
<dbReference type="PIRSF" id="PIRSF006648">
    <property type="entry name" value="DrrB"/>
    <property type="match status" value="1"/>
</dbReference>
<dbReference type="NCBIfam" id="NF011648">
    <property type="entry name" value="PRK15066.1"/>
    <property type="match status" value="1"/>
</dbReference>
<keyword evidence="3 6" id="KW-0812">Transmembrane</keyword>
<evidence type="ECO:0000256" key="1">
    <source>
        <dbReference type="ARBA" id="ARBA00004141"/>
    </source>
</evidence>
<dbReference type="Pfam" id="PF01061">
    <property type="entry name" value="ABC2_membrane"/>
    <property type="match status" value="1"/>
</dbReference>
<name>A0ABP8UYT5_9GAMM</name>
<reference evidence="9" key="1">
    <citation type="journal article" date="2019" name="Int. J. Syst. Evol. Microbiol.">
        <title>The Global Catalogue of Microorganisms (GCM) 10K type strain sequencing project: providing services to taxonomists for standard genome sequencing and annotation.</title>
        <authorList>
            <consortium name="The Broad Institute Genomics Platform"/>
            <consortium name="The Broad Institute Genome Sequencing Center for Infectious Disease"/>
            <person name="Wu L."/>
            <person name="Ma J."/>
        </authorList>
    </citation>
    <scope>NUCLEOTIDE SEQUENCE [LARGE SCALE GENOMIC DNA]</scope>
    <source>
        <strain evidence="9">JCM 17805</strain>
    </source>
</reference>
<organism evidence="8 9">
    <name type="scientific">Kistimonas scapharcae</name>
    <dbReference type="NCBI Taxonomy" id="1036133"/>
    <lineage>
        <taxon>Bacteria</taxon>
        <taxon>Pseudomonadati</taxon>
        <taxon>Pseudomonadota</taxon>
        <taxon>Gammaproteobacteria</taxon>
        <taxon>Oceanospirillales</taxon>
        <taxon>Endozoicomonadaceae</taxon>
        <taxon>Kistimonas</taxon>
    </lineage>
</organism>
<evidence type="ECO:0000313" key="9">
    <source>
        <dbReference type="Proteomes" id="UP001500604"/>
    </source>
</evidence>
<comment type="subcellular location">
    <subcellularLocation>
        <location evidence="6">Cell inner membrane</location>
        <topology evidence="6">Multi-pass membrane protein</topology>
    </subcellularLocation>
    <subcellularLocation>
        <location evidence="1">Membrane</location>
        <topology evidence="1">Multi-pass membrane protein</topology>
    </subcellularLocation>
</comment>
<keyword evidence="6" id="KW-0813">Transport</keyword>
<feature type="transmembrane region" description="Helical" evidence="6">
    <location>
        <begin position="36"/>
        <end position="54"/>
    </location>
</feature>
<sequence>MNTNRGSYPVRENWIAFYTIFVKEIRRFLRIWPQTLLPPAITMALYFVIFGNVIGSRIGEMGGFDYMTFVVPGLIMMSVITNSYSNVASSFFGNKFQRSVEELLVSPVPNWIILMGFVMGGVCRGLGVALIVTLLSLFFVDFQIYDISVTVLAIFLTATLFALGGFINALYAKSFDDIAIIPTFVLTPLTYLGGVFYSVKILPEFWQGLSQVNPILYQVNAFRYGLLGYSGVVNLWHAFLMMGLAVIVLFVYSLYLLNTGKGLRN</sequence>
<comment type="caution">
    <text evidence="8">The sequence shown here is derived from an EMBL/GenBank/DDBJ whole genome shotgun (WGS) entry which is preliminary data.</text>
</comment>
<dbReference type="PANTHER" id="PTHR43332">
    <property type="entry name" value="INNER MEMBRANE TRANSPORT PERMEASE YADH-RELATED"/>
    <property type="match status" value="1"/>
</dbReference>
<evidence type="ECO:0000256" key="2">
    <source>
        <dbReference type="ARBA" id="ARBA00007783"/>
    </source>
</evidence>
<evidence type="ECO:0000313" key="8">
    <source>
        <dbReference type="EMBL" id="GAA4648005.1"/>
    </source>
</evidence>
<dbReference type="PANTHER" id="PTHR43332:SF2">
    <property type="entry name" value="INNER MEMBRANE TRANSPORT PERMEASE YADH"/>
    <property type="match status" value="1"/>
</dbReference>
<gene>
    <name evidence="8" type="ORF">GCM10023116_02670</name>
</gene>
<feature type="transmembrane region" description="Helical" evidence="6">
    <location>
        <begin position="151"/>
        <end position="171"/>
    </location>
</feature>
<accession>A0ABP8UYT5</accession>
<evidence type="ECO:0000259" key="7">
    <source>
        <dbReference type="PROSITE" id="PS51012"/>
    </source>
</evidence>
<feature type="transmembrane region" description="Helical" evidence="6">
    <location>
        <begin position="66"/>
        <end position="87"/>
    </location>
</feature>
<keyword evidence="9" id="KW-1185">Reference proteome</keyword>
<dbReference type="InterPro" id="IPR000412">
    <property type="entry name" value="ABC_2_transport"/>
</dbReference>
<comment type="similarity">
    <text evidence="2 6">Belongs to the ABC-2 integral membrane protein family.</text>
</comment>
<dbReference type="PRINTS" id="PR00164">
    <property type="entry name" value="ABC2TRNSPORT"/>
</dbReference>
<dbReference type="InterPro" id="IPR052522">
    <property type="entry name" value="ABC-2_transport_permease"/>
</dbReference>
<keyword evidence="4 6" id="KW-1133">Transmembrane helix</keyword>
<dbReference type="PROSITE" id="PS51012">
    <property type="entry name" value="ABC_TM2"/>
    <property type="match status" value="1"/>
</dbReference>
<feature type="transmembrane region" description="Helical" evidence="6">
    <location>
        <begin position="178"/>
        <end position="199"/>
    </location>
</feature>
<dbReference type="EMBL" id="BAABFL010000016">
    <property type="protein sequence ID" value="GAA4648005.1"/>
    <property type="molecule type" value="Genomic_DNA"/>
</dbReference>
<keyword evidence="6" id="KW-1003">Cell membrane</keyword>
<feature type="transmembrane region" description="Helical" evidence="6">
    <location>
        <begin position="108"/>
        <end position="139"/>
    </location>
</feature>
<dbReference type="Proteomes" id="UP001500604">
    <property type="component" value="Unassembled WGS sequence"/>
</dbReference>
<feature type="domain" description="ABC transmembrane type-2" evidence="7">
    <location>
        <begin position="30"/>
        <end position="260"/>
    </location>
</feature>
<protein>
    <recommendedName>
        <fullName evidence="6">Transport permease protein</fullName>
    </recommendedName>
</protein>
<keyword evidence="5 6" id="KW-0472">Membrane</keyword>
<feature type="transmembrane region" description="Helical" evidence="6">
    <location>
        <begin position="235"/>
        <end position="257"/>
    </location>
</feature>
<dbReference type="InterPro" id="IPR047817">
    <property type="entry name" value="ABC2_TM_bact-type"/>
</dbReference>
<evidence type="ECO:0000256" key="3">
    <source>
        <dbReference type="ARBA" id="ARBA00022692"/>
    </source>
</evidence>
<evidence type="ECO:0000256" key="6">
    <source>
        <dbReference type="RuleBase" id="RU361157"/>
    </source>
</evidence>
<evidence type="ECO:0000256" key="5">
    <source>
        <dbReference type="ARBA" id="ARBA00023136"/>
    </source>
</evidence>
<proteinExistence type="inferred from homology"/>